<feature type="region of interest" description="Disordered" evidence="1">
    <location>
        <begin position="1118"/>
        <end position="1138"/>
    </location>
</feature>
<proteinExistence type="predicted"/>
<organism evidence="2 3">
    <name type="scientific">Sorangium cellulosum</name>
    <name type="common">Polyangium cellulosum</name>
    <dbReference type="NCBI Taxonomy" id="56"/>
    <lineage>
        <taxon>Bacteria</taxon>
        <taxon>Pseudomonadati</taxon>
        <taxon>Myxococcota</taxon>
        <taxon>Polyangia</taxon>
        <taxon>Polyangiales</taxon>
        <taxon>Polyangiaceae</taxon>
        <taxon>Sorangium</taxon>
    </lineage>
</organism>
<evidence type="ECO:0000256" key="1">
    <source>
        <dbReference type="SAM" id="MobiDB-lite"/>
    </source>
</evidence>
<comment type="caution">
    <text evidence="2">The sequence shown here is derived from an EMBL/GenBank/DDBJ whole genome shotgun (WGS) entry which is preliminary data.</text>
</comment>
<feature type="compositionally biased region" description="Pro residues" evidence="1">
    <location>
        <begin position="1121"/>
        <end position="1137"/>
    </location>
</feature>
<sequence>MTLTVSQVFDLPRREDITALGFVVRLADDDEDAAFRRLVDDYVVTPTVAQELPVILKSMRHTYKARGDLGRFVHGSFGSGKSHFLTYLGLLLENRDVAWSKADPAVRALADEHRGWLGEARLLVVRLHMLTAASGHETGFDRAIYEAVSEALRRRGKAPFEFLHVDGVLAEARREAELYGAQFWKRLEEGGVVGSRAEFDAMASGSADEREAVARAYLAWKGRDAASAGVDPRWGDGLRRLAEHVKAQGYGGLVLLVDEFLLWLREKSGPDFERAINQLNVIVDHADGARAVPLFAFVARQRNIEEFFPDMVEERQLHEHLGHHAKRFEVTNLEDVELRHVCRGRVLRRRPEHAADVQRVVDALARDHEKVLPAILHGAEIGYLRDVYPFHPALIEMLIDVSALMQRDRTALRLLYELLLLHHPELPLGKLLPVGCAFDAIFPPAGVEGSKRVEDLRAIHRTYYQRFRPAIDRMLRDAKAAGSDFDEKRRGELDAMVKTALLAEVSPRLRGSSMNVERLVRLNDAEVTGETDRSKFNRVYQDLLELSRIASDLQLSGTGKSATVSVVLQNVNFSEMLGRARDRVAGQKQPLLTAFYKVLLPALGLKREQVPGEIEIEWRETRRRGSIDVTNVRTLANAEFKRAAHHEFRILIDYPWDEPGYSVDDDVARVADVRKRDGTGMTICWLPRHLTPSELGFVQDIAALDELLGPAQDELLRDLAPHERSMVVDQAQNQSQNLQKSLTQKLGEVYRDHGQIVAMIGGVEARVPGGELEYIVHERLAQMLLDRQYPSHPSFTLEPRPDRLRLLCEWLSRAAEKPDQTEAFSDDESRVLQGLGVPLELVQLGQTRASLRLDTRYIKTVRDAVKDGSAMWDPIDRRLQETYALQTAVRNMFLLFLCRLESFRTVNAASGEPVEVPLDSKPHTTVKLLRAPLIDLASWSRAREVGPQVLKAQAPSGARTLSEQDRYVALLCELGSQKRSDLEGVHERLVKLGAGGGRRVADLKSAIARLAPLVAGKSADSCATLQKFLAAWPDDAGDPIRLVVARIATMKEALGKLDDTARLTLQHAVKGPHAAEVDAHVRALHELLSAGEQERALSVNAIDAWNETARDLLARILQRPVTPPPPPPQPPPPPGVPVPLFQAEVVRTRDAPALRALADRIVARLGDLADEEVEIDVLFRPRGRS</sequence>
<reference evidence="2 3" key="1">
    <citation type="submission" date="2014-02" db="EMBL/GenBank/DDBJ databases">
        <title>The small core and large imbalanced accessory genome model reveals a collaborative survival strategy of Sorangium cellulosum strains in nature.</title>
        <authorList>
            <person name="Han K."/>
            <person name="Peng R."/>
            <person name="Blom J."/>
            <person name="Li Y.-Z."/>
        </authorList>
    </citation>
    <scope>NUCLEOTIDE SEQUENCE [LARGE SCALE GENOMIC DNA]</scope>
    <source>
        <strain evidence="2 3">So0007-03</strain>
    </source>
</reference>
<name>A0A150TJT4_SORCE</name>
<dbReference type="EMBL" id="JEME01002232">
    <property type="protein sequence ID" value="KYG04934.1"/>
    <property type="molecule type" value="Genomic_DNA"/>
</dbReference>
<evidence type="ECO:0000313" key="3">
    <source>
        <dbReference type="Proteomes" id="UP000075502"/>
    </source>
</evidence>
<dbReference type="AlphaFoldDB" id="A0A150TJT4"/>
<protein>
    <recommendedName>
        <fullName evidence="4">Phage resistance protein</fullName>
    </recommendedName>
</protein>
<evidence type="ECO:0008006" key="4">
    <source>
        <dbReference type="Google" id="ProtNLM"/>
    </source>
</evidence>
<accession>A0A150TJT4</accession>
<gene>
    <name evidence="2" type="ORF">BE21_43860</name>
</gene>
<evidence type="ECO:0000313" key="2">
    <source>
        <dbReference type="EMBL" id="KYG04934.1"/>
    </source>
</evidence>
<dbReference type="Proteomes" id="UP000075502">
    <property type="component" value="Unassembled WGS sequence"/>
</dbReference>